<keyword evidence="1" id="KW-0479">Metal-binding</keyword>
<keyword evidence="5" id="KW-1185">Reference proteome</keyword>
<reference evidence="4 5" key="1">
    <citation type="submission" date="2012-08" db="EMBL/GenBank/DDBJ databases">
        <title>Oryza genome evolution.</title>
        <authorList>
            <person name="Wing R.A."/>
        </authorList>
    </citation>
    <scope>NUCLEOTIDE SEQUENCE</scope>
</reference>
<sequence length="550" mass="58246">MPRATRPSKPLPATAPASAAGEENVRSDASLSEPSCSTPAHHQAFRPVTRSMTRKPTAITASPDVKEGGSASASKRTSSRDTCFSTQLAASRPSVTRIRTPHNHNVASSAWKPLTQPIAMTEVQKRTSVSSTDPSAKRSRVALSQAAKDSPTVHRGKKSRDEESTSQGDQLDGAAIPSPSKKLQMCKRPSGVLPKRKSTVANQDGKLAAPLPMVKLETESGESSVIASSKIGPATTNNICQSAEAVQVLPPQLQLDTKNNSNSIITEAIANGTKRINLSVGPVTTESIANRTSQVNQSVFPVTTDTKAIEISQVNQSAVPVTTEAILNRTHQVNQSFGLINNKAIVNRTSQVNKSVAPVNTEAIINRAHQVVAQNKLAAPVIAVPGQNSQEDLQRKLAKLLAARRQISGPSGATGTMVAPKLEIGKAKGSSNVLSDPAFANAKALLIKQQEQLLQQYKSAANSQQQVHIKGPALTDRDEVPPVEPLGTRCQLCKLDIAFRPQGEKNAGDNAPPVVAVLACHHAFHSFCIESIYGLAEPSQCIACLDSVKA</sequence>
<feature type="domain" description="RING-type" evidence="3">
    <location>
        <begin position="490"/>
        <end position="544"/>
    </location>
</feature>
<dbReference type="EnsemblPlants" id="LPERR02G29350.1">
    <property type="protein sequence ID" value="LPERR02G29350.1"/>
    <property type="gene ID" value="LPERR02G29350"/>
</dbReference>
<protein>
    <recommendedName>
        <fullName evidence="3">RING-type domain-containing protein</fullName>
    </recommendedName>
</protein>
<evidence type="ECO:0000256" key="2">
    <source>
        <dbReference type="SAM" id="MobiDB-lite"/>
    </source>
</evidence>
<dbReference type="GO" id="GO:0008270">
    <property type="term" value="F:zinc ion binding"/>
    <property type="evidence" value="ECO:0007669"/>
    <property type="project" value="UniProtKB-KW"/>
</dbReference>
<evidence type="ECO:0000313" key="5">
    <source>
        <dbReference type="Proteomes" id="UP000032180"/>
    </source>
</evidence>
<dbReference type="AlphaFoldDB" id="A0A0D9VM34"/>
<dbReference type="PANTHER" id="PTHR31150:SF21">
    <property type="entry name" value="OS02G0794000 PROTEIN"/>
    <property type="match status" value="1"/>
</dbReference>
<dbReference type="eggNOG" id="ENOG502S4X8">
    <property type="taxonomic scope" value="Eukaryota"/>
</dbReference>
<reference evidence="5" key="2">
    <citation type="submission" date="2013-12" db="EMBL/GenBank/DDBJ databases">
        <authorList>
            <person name="Yu Y."/>
            <person name="Lee S."/>
            <person name="de Baynast K."/>
            <person name="Wissotski M."/>
            <person name="Liu L."/>
            <person name="Talag J."/>
            <person name="Goicoechea J."/>
            <person name="Angelova A."/>
            <person name="Jetty R."/>
            <person name="Kudrna D."/>
            <person name="Golser W."/>
            <person name="Rivera L."/>
            <person name="Zhang J."/>
            <person name="Wing R."/>
        </authorList>
    </citation>
    <scope>NUCLEOTIDE SEQUENCE</scope>
</reference>
<evidence type="ECO:0000313" key="4">
    <source>
        <dbReference type="EnsemblPlants" id="LPERR02G29350.1"/>
    </source>
</evidence>
<accession>A0A0D9VM34</accession>
<feature type="compositionally biased region" description="Polar residues" evidence="2">
    <location>
        <begin position="71"/>
        <end position="89"/>
    </location>
</feature>
<dbReference type="HOGENOM" id="CLU_029817_0_0_1"/>
<dbReference type="InterPro" id="IPR001841">
    <property type="entry name" value="Znf_RING"/>
</dbReference>
<name>A0A0D9VM34_9ORYZ</name>
<dbReference type="PANTHER" id="PTHR31150">
    <property type="entry name" value="EXPRESSED PROTEIN"/>
    <property type="match status" value="1"/>
</dbReference>
<reference evidence="4" key="3">
    <citation type="submission" date="2015-04" db="UniProtKB">
        <authorList>
            <consortium name="EnsemblPlants"/>
        </authorList>
    </citation>
    <scope>IDENTIFICATION</scope>
</reference>
<feature type="compositionally biased region" description="Polar residues" evidence="2">
    <location>
        <begin position="27"/>
        <end position="40"/>
    </location>
</feature>
<dbReference type="Gramene" id="LPERR02G29350.1">
    <property type="protein sequence ID" value="LPERR02G29350.1"/>
    <property type="gene ID" value="LPERR02G29350"/>
</dbReference>
<organism evidence="4 5">
    <name type="scientific">Leersia perrieri</name>
    <dbReference type="NCBI Taxonomy" id="77586"/>
    <lineage>
        <taxon>Eukaryota</taxon>
        <taxon>Viridiplantae</taxon>
        <taxon>Streptophyta</taxon>
        <taxon>Embryophyta</taxon>
        <taxon>Tracheophyta</taxon>
        <taxon>Spermatophyta</taxon>
        <taxon>Magnoliopsida</taxon>
        <taxon>Liliopsida</taxon>
        <taxon>Poales</taxon>
        <taxon>Poaceae</taxon>
        <taxon>BOP clade</taxon>
        <taxon>Oryzoideae</taxon>
        <taxon>Oryzeae</taxon>
        <taxon>Oryzinae</taxon>
        <taxon>Leersia</taxon>
    </lineage>
</organism>
<keyword evidence="1" id="KW-0862">Zinc</keyword>
<evidence type="ECO:0000256" key="1">
    <source>
        <dbReference type="PROSITE-ProRule" id="PRU00175"/>
    </source>
</evidence>
<evidence type="ECO:0000259" key="3">
    <source>
        <dbReference type="PROSITE" id="PS50089"/>
    </source>
</evidence>
<keyword evidence="1" id="KW-0863">Zinc-finger</keyword>
<feature type="region of interest" description="Disordered" evidence="2">
    <location>
        <begin position="1"/>
        <end position="199"/>
    </location>
</feature>
<dbReference type="PROSITE" id="PS50089">
    <property type="entry name" value="ZF_RING_2"/>
    <property type="match status" value="1"/>
</dbReference>
<proteinExistence type="predicted"/>
<dbReference type="Proteomes" id="UP000032180">
    <property type="component" value="Chromosome 2"/>
</dbReference>